<dbReference type="RefSeq" id="WP_190614252.1">
    <property type="nucleotide sequence ID" value="NZ_AP018712.1"/>
</dbReference>
<evidence type="ECO:0000256" key="1">
    <source>
        <dbReference type="ARBA" id="ARBA00004651"/>
    </source>
</evidence>
<feature type="transmembrane region" description="Helical" evidence="7">
    <location>
        <begin position="46"/>
        <end position="65"/>
    </location>
</feature>
<evidence type="ECO:0000256" key="3">
    <source>
        <dbReference type="ARBA" id="ARBA00022475"/>
    </source>
</evidence>
<dbReference type="GO" id="GO:0022857">
    <property type="term" value="F:transmembrane transporter activity"/>
    <property type="evidence" value="ECO:0007669"/>
    <property type="project" value="InterPro"/>
</dbReference>
<dbReference type="Gene3D" id="1.20.1250.20">
    <property type="entry name" value="MFS general substrate transporter like domains"/>
    <property type="match status" value="1"/>
</dbReference>
<dbReference type="EMBL" id="AP018712">
    <property type="protein sequence ID" value="BBE31609.1"/>
    <property type="molecule type" value="Genomic_DNA"/>
</dbReference>
<dbReference type="Proteomes" id="UP000516361">
    <property type="component" value="Chromosome"/>
</dbReference>
<keyword evidence="5 7" id="KW-1133">Transmembrane helix</keyword>
<accession>A0A7G1GC18</accession>
<comment type="subcellular location">
    <subcellularLocation>
        <location evidence="1">Cell membrane</location>
        <topology evidence="1">Multi-pass membrane protein</topology>
    </subcellularLocation>
</comment>
<evidence type="ECO:0000256" key="4">
    <source>
        <dbReference type="ARBA" id="ARBA00022692"/>
    </source>
</evidence>
<dbReference type="CDD" id="cd06173">
    <property type="entry name" value="MFS_MefA_like"/>
    <property type="match status" value="1"/>
</dbReference>
<dbReference type="KEGG" id="ocy:OSSY52_17500"/>
<feature type="transmembrane region" description="Helical" evidence="7">
    <location>
        <begin position="77"/>
        <end position="96"/>
    </location>
</feature>
<keyword evidence="3" id="KW-1003">Cell membrane</keyword>
<dbReference type="InterPro" id="IPR020846">
    <property type="entry name" value="MFS_dom"/>
</dbReference>
<dbReference type="AlphaFoldDB" id="A0A7G1GC18"/>
<dbReference type="InterPro" id="IPR011701">
    <property type="entry name" value="MFS"/>
</dbReference>
<protein>
    <submittedName>
        <fullName evidence="9">Permease</fullName>
    </submittedName>
</protein>
<feature type="transmembrane region" description="Helical" evidence="7">
    <location>
        <begin position="12"/>
        <end position="34"/>
    </location>
</feature>
<evidence type="ECO:0000313" key="10">
    <source>
        <dbReference type="Proteomes" id="UP000516361"/>
    </source>
</evidence>
<reference evidence="9 10" key="1">
    <citation type="submission" date="2018-06" db="EMBL/GenBank/DDBJ databases">
        <title>Genome sequencing of Oceanotoga sp. sy52.</title>
        <authorList>
            <person name="Mori K."/>
        </authorList>
    </citation>
    <scope>NUCLEOTIDE SEQUENCE [LARGE SCALE GENOMIC DNA]</scope>
    <source>
        <strain evidence="10">sy52</strain>
    </source>
</reference>
<evidence type="ECO:0000259" key="8">
    <source>
        <dbReference type="PROSITE" id="PS50850"/>
    </source>
</evidence>
<dbReference type="Pfam" id="PF07690">
    <property type="entry name" value="MFS_1"/>
    <property type="match status" value="1"/>
</dbReference>
<keyword evidence="2" id="KW-0813">Transport</keyword>
<dbReference type="PANTHER" id="PTHR43266">
    <property type="entry name" value="MACROLIDE-EFFLUX PROTEIN"/>
    <property type="match status" value="1"/>
</dbReference>
<evidence type="ECO:0000313" key="9">
    <source>
        <dbReference type="EMBL" id="BBE31609.1"/>
    </source>
</evidence>
<dbReference type="PROSITE" id="PS50850">
    <property type="entry name" value="MFS"/>
    <property type="match status" value="1"/>
</dbReference>
<feature type="transmembrane region" description="Helical" evidence="7">
    <location>
        <begin position="262"/>
        <end position="280"/>
    </location>
</feature>
<feature type="transmembrane region" description="Helical" evidence="7">
    <location>
        <begin position="359"/>
        <end position="381"/>
    </location>
</feature>
<dbReference type="InParanoid" id="A0A7G1GC18"/>
<dbReference type="GO" id="GO:0005886">
    <property type="term" value="C:plasma membrane"/>
    <property type="evidence" value="ECO:0007669"/>
    <property type="project" value="UniProtKB-SubCell"/>
</dbReference>
<feature type="transmembrane region" description="Helical" evidence="7">
    <location>
        <begin position="292"/>
        <end position="309"/>
    </location>
</feature>
<evidence type="ECO:0000256" key="5">
    <source>
        <dbReference type="ARBA" id="ARBA00022989"/>
    </source>
</evidence>
<evidence type="ECO:0000256" key="7">
    <source>
        <dbReference type="SAM" id="Phobius"/>
    </source>
</evidence>
<keyword evidence="10" id="KW-1185">Reference proteome</keyword>
<name>A0A7G1GC18_9BACT</name>
<dbReference type="SUPFAM" id="SSF103473">
    <property type="entry name" value="MFS general substrate transporter"/>
    <property type="match status" value="1"/>
</dbReference>
<sequence>MNKLQKKNFSLFILGQLVSVLGSGIQMIALPLFILDLTGSGAKMGLFATISMVPALITSPFAGVLGDRLNRKYIMILMDYVRGFIILFLAILTFYGKMSISILFISQVFISIFDSLFESSTVAMIPDLVGKEDLMRASSLSQSFISTSKILGPVLGGVIYGLFGMKWIFIINGLSFIFSAFSEMFITYKKTTNLSSKINFNVIFKDLKASVIYIFKNNSLKNLMFFAIILNFLLNPLFVVLIPYTFRKVVGFSAQQYGLLETTWTIGILLGNLILGIFFSKNSKSSNNLLKYGFLGMVSFNLIFSFFLIPKSINTFSIWQMFFISGSILCLMGISNAFVNTPIGVYFQKIIPNEQRSKIFSVIGVLFQIATPFGMIIIGYLVDGVPVHWIFISISFIILLISILFLKKLSTMNFE</sequence>
<feature type="transmembrane region" description="Helical" evidence="7">
    <location>
        <begin position="223"/>
        <end position="242"/>
    </location>
</feature>
<dbReference type="FunCoup" id="A0A7G1GC18">
    <property type="interactions" value="6"/>
</dbReference>
<feature type="domain" description="Major facilitator superfamily (MFS) profile" evidence="8">
    <location>
        <begin position="8"/>
        <end position="410"/>
    </location>
</feature>
<gene>
    <name evidence="9" type="ORF">OSSY52_17500</name>
</gene>
<evidence type="ECO:0000256" key="6">
    <source>
        <dbReference type="ARBA" id="ARBA00023136"/>
    </source>
</evidence>
<feature type="transmembrane region" description="Helical" evidence="7">
    <location>
        <begin position="321"/>
        <end position="347"/>
    </location>
</feature>
<feature type="transmembrane region" description="Helical" evidence="7">
    <location>
        <begin position="169"/>
        <end position="188"/>
    </location>
</feature>
<keyword evidence="6 7" id="KW-0472">Membrane</keyword>
<feature type="transmembrane region" description="Helical" evidence="7">
    <location>
        <begin position="387"/>
        <end position="406"/>
    </location>
</feature>
<dbReference type="PANTHER" id="PTHR43266:SF9">
    <property type="entry name" value="PERMEASE, MAJOR FACILITATOR SUPERFAMILY-RELATED"/>
    <property type="match status" value="1"/>
</dbReference>
<organism evidence="9 10">
    <name type="scientific">Tepiditoga spiralis</name>
    <dbReference type="NCBI Taxonomy" id="2108365"/>
    <lineage>
        <taxon>Bacteria</taxon>
        <taxon>Thermotogati</taxon>
        <taxon>Thermotogota</taxon>
        <taxon>Thermotogae</taxon>
        <taxon>Petrotogales</taxon>
        <taxon>Petrotogaceae</taxon>
        <taxon>Tepiditoga</taxon>
    </lineage>
</organism>
<keyword evidence="4 7" id="KW-0812">Transmembrane</keyword>
<dbReference type="InterPro" id="IPR036259">
    <property type="entry name" value="MFS_trans_sf"/>
</dbReference>
<proteinExistence type="predicted"/>
<evidence type="ECO:0000256" key="2">
    <source>
        <dbReference type="ARBA" id="ARBA00022448"/>
    </source>
</evidence>